<gene>
    <name evidence="12" type="primary">veg</name>
    <name evidence="12" type="ORF">g.8224</name>
</gene>
<feature type="transmembrane region" description="Helical" evidence="11">
    <location>
        <begin position="301"/>
        <end position="320"/>
    </location>
</feature>
<evidence type="ECO:0000256" key="10">
    <source>
        <dbReference type="ARBA" id="ARBA00023136"/>
    </source>
</evidence>
<comment type="function">
    <text evidence="11">Mannosyltransferase involved in glycosylphosphatidylinositol-anchor biosynthesis.</text>
</comment>
<protein>
    <recommendedName>
        <fullName evidence="11">GPI mannosyltransferase 2</fullName>
        <ecNumber evidence="11">2.4.1.-</ecNumber>
    </recommendedName>
</protein>
<evidence type="ECO:0000256" key="3">
    <source>
        <dbReference type="ARBA" id="ARBA00008698"/>
    </source>
</evidence>
<comment type="similarity">
    <text evidence="3 11">Belongs to the PIGV family.</text>
</comment>
<evidence type="ECO:0000256" key="4">
    <source>
        <dbReference type="ARBA" id="ARBA00022502"/>
    </source>
</evidence>
<keyword evidence="10 11" id="KW-0472">Membrane</keyword>
<dbReference type="EC" id="2.4.1.-" evidence="11"/>
<feature type="transmembrane region" description="Helical" evidence="11">
    <location>
        <begin position="208"/>
        <end position="225"/>
    </location>
</feature>
<feature type="transmembrane region" description="Helical" evidence="11">
    <location>
        <begin position="147"/>
        <end position="171"/>
    </location>
</feature>
<comment type="subcellular location">
    <subcellularLocation>
        <location evidence="1 11">Endoplasmic reticulum membrane</location>
        <topology evidence="1 11">Multi-pass membrane protein</topology>
    </subcellularLocation>
</comment>
<dbReference type="GO" id="GO:0031501">
    <property type="term" value="C:mannosyltransferase complex"/>
    <property type="evidence" value="ECO:0007669"/>
    <property type="project" value="TreeGrafter"/>
</dbReference>
<feature type="transmembrane region" description="Helical" evidence="11">
    <location>
        <begin position="12"/>
        <end position="34"/>
    </location>
</feature>
<dbReference type="InterPro" id="IPR007315">
    <property type="entry name" value="PIG-V/Gpi18"/>
</dbReference>
<feature type="transmembrane region" description="Helical" evidence="11">
    <location>
        <begin position="428"/>
        <end position="452"/>
    </location>
</feature>
<feature type="transmembrane region" description="Helical" evidence="11">
    <location>
        <begin position="271"/>
        <end position="289"/>
    </location>
</feature>
<evidence type="ECO:0000256" key="1">
    <source>
        <dbReference type="ARBA" id="ARBA00004477"/>
    </source>
</evidence>
<evidence type="ECO:0000256" key="9">
    <source>
        <dbReference type="ARBA" id="ARBA00022989"/>
    </source>
</evidence>
<keyword evidence="4 11" id="KW-0337">GPI-anchor biosynthesis</keyword>
<sequence>MTLISPSNLSYILGVSISSRLLVITIQLISNLLIEDHNADAYRNKYYKALTDNSGLFDMLPVSYRFLYVSIEGFTKWDAQYFLEISLDGYVSEQHLAFLPFYPLVISFIRQNLFGHTRPSFEHFLPTYSIQQIPTQDVVSVSSLENYIQAALVGVAINNFVLVPLICILLFALTRLVKRSDEVYANTVVWWFCFNPASIFFSSCYSESLFAALTLSALLIIEYRSQKYLSNHPPTIRSKRYVFEPLNHLNRLIYIVLPALIPLALASATRSNGLVTIGFIIFQFLVKYVTVLMTDRRIWSWLAYLSVALELIQDILVLVMSSVLAASGYISFQIYSFILFCTSSQNHHPKESPGPPRPFWCDNIVPHPYGHVQAKYWNVGLFKYYEIKQLPNFLLAMPISYIVLVGSLRSSRQFTKTFISSFKEQLAYYMHTIFITLLCSVSINIQVITRLVASSCPAVYWICADTMRNRKSYRILMAYFLSYFLIGTVLHSNFYPWT</sequence>
<keyword evidence="6 11" id="KW-0808">Transferase</keyword>
<accession>A0A6G1S9J4</accession>
<keyword evidence="9 11" id="KW-1133">Transmembrane helix</keyword>
<name>A0A6G1S9J4_9ACAR</name>
<comment type="pathway">
    <text evidence="2 11">Glycolipid biosynthesis; glycosylphosphatidylinositol-anchor biosynthesis.</text>
</comment>
<dbReference type="Pfam" id="PF04188">
    <property type="entry name" value="Mannosyl_trans2"/>
    <property type="match status" value="1"/>
</dbReference>
<evidence type="ECO:0000256" key="11">
    <source>
        <dbReference type="RuleBase" id="RU363112"/>
    </source>
</evidence>
<feature type="transmembrane region" description="Helical" evidence="11">
    <location>
        <begin position="246"/>
        <end position="265"/>
    </location>
</feature>
<dbReference type="GO" id="GO:0006506">
    <property type="term" value="P:GPI anchor biosynthetic process"/>
    <property type="evidence" value="ECO:0007669"/>
    <property type="project" value="UniProtKB-UniPathway"/>
</dbReference>
<dbReference type="PANTHER" id="PTHR12468">
    <property type="entry name" value="GPI MANNOSYLTRANSFERASE 2"/>
    <property type="match status" value="1"/>
</dbReference>
<evidence type="ECO:0000256" key="6">
    <source>
        <dbReference type="ARBA" id="ARBA00022679"/>
    </source>
</evidence>
<proteinExistence type="inferred from homology"/>
<dbReference type="GO" id="GO:0004376">
    <property type="term" value="F:GPI mannosyltransferase activity"/>
    <property type="evidence" value="ECO:0007669"/>
    <property type="project" value="InterPro"/>
</dbReference>
<organism evidence="12">
    <name type="scientific">Aceria tosichella</name>
    <name type="common">wheat curl mite</name>
    <dbReference type="NCBI Taxonomy" id="561515"/>
    <lineage>
        <taxon>Eukaryota</taxon>
        <taxon>Metazoa</taxon>
        <taxon>Ecdysozoa</taxon>
        <taxon>Arthropoda</taxon>
        <taxon>Chelicerata</taxon>
        <taxon>Arachnida</taxon>
        <taxon>Acari</taxon>
        <taxon>Acariformes</taxon>
        <taxon>Trombidiformes</taxon>
        <taxon>Prostigmata</taxon>
        <taxon>Eupodina</taxon>
        <taxon>Eriophyoidea</taxon>
        <taxon>Eriophyidae</taxon>
        <taxon>Eriophyinae</taxon>
        <taxon>Aceriini</taxon>
        <taxon>Aceria</taxon>
    </lineage>
</organism>
<evidence type="ECO:0000256" key="2">
    <source>
        <dbReference type="ARBA" id="ARBA00004687"/>
    </source>
</evidence>
<dbReference type="UniPathway" id="UPA00196"/>
<feature type="transmembrane region" description="Helical" evidence="11">
    <location>
        <begin position="473"/>
        <end position="495"/>
    </location>
</feature>
<feature type="transmembrane region" description="Helical" evidence="11">
    <location>
        <begin position="390"/>
        <end position="408"/>
    </location>
</feature>
<reference evidence="12" key="1">
    <citation type="submission" date="2018-10" db="EMBL/GenBank/DDBJ databases">
        <title>Transcriptome assembly of Aceria tosichella (Wheat curl mite) Type 2.</title>
        <authorList>
            <person name="Scully E.D."/>
            <person name="Geib S.M."/>
            <person name="Palmer N.A."/>
            <person name="Gupta A.K."/>
            <person name="Sarath G."/>
            <person name="Tatineni S."/>
        </authorList>
    </citation>
    <scope>NUCLEOTIDE SEQUENCE</scope>
    <source>
        <strain evidence="12">LincolnNE</strain>
    </source>
</reference>
<evidence type="ECO:0000256" key="8">
    <source>
        <dbReference type="ARBA" id="ARBA00022824"/>
    </source>
</evidence>
<dbReference type="AlphaFoldDB" id="A0A6G1S9J4"/>
<keyword evidence="8 11" id="KW-0256">Endoplasmic reticulum</keyword>
<dbReference type="PANTHER" id="PTHR12468:SF2">
    <property type="entry name" value="GPI MANNOSYLTRANSFERASE 2"/>
    <property type="match status" value="1"/>
</dbReference>
<evidence type="ECO:0000313" key="12">
    <source>
        <dbReference type="EMBL" id="MDE47174.1"/>
    </source>
</evidence>
<keyword evidence="5 11" id="KW-0328">Glycosyltransferase</keyword>
<dbReference type="GO" id="GO:0005789">
    <property type="term" value="C:endoplasmic reticulum membrane"/>
    <property type="evidence" value="ECO:0007669"/>
    <property type="project" value="UniProtKB-SubCell"/>
</dbReference>
<evidence type="ECO:0000256" key="7">
    <source>
        <dbReference type="ARBA" id="ARBA00022692"/>
    </source>
</evidence>
<feature type="transmembrane region" description="Helical" evidence="11">
    <location>
        <begin position="326"/>
        <end position="342"/>
    </location>
</feature>
<dbReference type="GO" id="GO:0000009">
    <property type="term" value="F:alpha-1,6-mannosyltransferase activity"/>
    <property type="evidence" value="ECO:0007669"/>
    <property type="project" value="InterPro"/>
</dbReference>
<evidence type="ECO:0000256" key="5">
    <source>
        <dbReference type="ARBA" id="ARBA00022676"/>
    </source>
</evidence>
<keyword evidence="7 11" id="KW-0812">Transmembrane</keyword>
<dbReference type="EMBL" id="GGYP01002403">
    <property type="protein sequence ID" value="MDE47174.1"/>
    <property type="molecule type" value="Transcribed_RNA"/>
</dbReference>